<dbReference type="AlphaFoldDB" id="A0A550JAT2"/>
<dbReference type="PROSITE" id="PS51257">
    <property type="entry name" value="PROKAR_LIPOPROTEIN"/>
    <property type="match status" value="1"/>
</dbReference>
<gene>
    <name evidence="1" type="ORF">FL622_11905</name>
</gene>
<dbReference type="Proteomes" id="UP000317155">
    <property type="component" value="Unassembled WGS sequence"/>
</dbReference>
<evidence type="ECO:0000313" key="2">
    <source>
        <dbReference type="Proteomes" id="UP000317155"/>
    </source>
</evidence>
<protein>
    <submittedName>
        <fullName evidence="1">DUF4197 domain-containing protein</fullName>
    </submittedName>
</protein>
<sequence length="251" mass="26320">MQNLKKNASWLIGGCALVLALGGCLESSGTGGQLASNVLRSLSTSGTQAAGLDESTVAAGLKEALRVGSERAVASTSTTDGFLGNQLIRIAMPDELATAAKTLRAVGFGGQVDAFEVGMNRAAEKASAEAKPVLVDAVSQMTLTDAMGVLRGGDTAATDYFRGKTSDSLRARFMPIIKDKMGQVGLYQQYNQLMSSYTALPLAQKPSFDLDGYVADQGLNGLFTTLAQEEKNIRANPAARTTDLLQKVFAQ</sequence>
<organism evidence="1 2">
    <name type="scientific">Trichloromonas acetexigens</name>
    <dbReference type="NCBI Taxonomy" id="38815"/>
    <lineage>
        <taxon>Bacteria</taxon>
        <taxon>Pseudomonadati</taxon>
        <taxon>Thermodesulfobacteriota</taxon>
        <taxon>Desulfuromonadia</taxon>
        <taxon>Desulfuromonadales</taxon>
        <taxon>Trichloromonadaceae</taxon>
        <taxon>Trichloromonas</taxon>
    </lineage>
</organism>
<dbReference type="EMBL" id="VJVV01000008">
    <property type="protein sequence ID" value="TRO80326.1"/>
    <property type="molecule type" value="Genomic_DNA"/>
</dbReference>
<accession>A0A550JAT2</accession>
<reference evidence="1 2" key="1">
    <citation type="submission" date="2019-07" db="EMBL/GenBank/DDBJ databases">
        <title>Insights of Desulfuromonas acetexigens electromicrobiology.</title>
        <authorList>
            <person name="Katuri K."/>
            <person name="Sapireddy V."/>
            <person name="Shaw D.R."/>
            <person name="Saikaly P."/>
        </authorList>
    </citation>
    <scope>NUCLEOTIDE SEQUENCE [LARGE SCALE GENOMIC DNA]</scope>
    <source>
        <strain evidence="1 2">2873</strain>
    </source>
</reference>
<keyword evidence="2" id="KW-1185">Reference proteome</keyword>
<evidence type="ECO:0000313" key="1">
    <source>
        <dbReference type="EMBL" id="TRO80326.1"/>
    </source>
</evidence>
<dbReference type="InterPro" id="IPR025245">
    <property type="entry name" value="DUF4197"/>
</dbReference>
<dbReference type="RefSeq" id="WP_092058583.1">
    <property type="nucleotide sequence ID" value="NZ_FOJJ01000040.1"/>
</dbReference>
<comment type="caution">
    <text evidence="1">The sequence shown here is derived from an EMBL/GenBank/DDBJ whole genome shotgun (WGS) entry which is preliminary data.</text>
</comment>
<proteinExistence type="predicted"/>
<name>A0A550JAT2_9BACT</name>
<dbReference type="OrthoDB" id="9789685at2"/>
<dbReference type="Pfam" id="PF13852">
    <property type="entry name" value="DUF4197"/>
    <property type="match status" value="1"/>
</dbReference>